<dbReference type="AlphaFoldDB" id="A0A1T5JXS2"/>
<dbReference type="STRING" id="428993.SAMN06296058_1173"/>
<name>A0A1T5JXS2_9GAMM</name>
<proteinExistence type="predicted"/>
<dbReference type="GO" id="GO:0003677">
    <property type="term" value="F:DNA binding"/>
    <property type="evidence" value="ECO:0007669"/>
    <property type="project" value="InterPro"/>
</dbReference>
<dbReference type="Proteomes" id="UP000190341">
    <property type="component" value="Unassembled WGS sequence"/>
</dbReference>
<evidence type="ECO:0000259" key="1">
    <source>
        <dbReference type="PROSITE" id="PS50943"/>
    </source>
</evidence>
<dbReference type="PANTHER" id="PTHR35010:SF4">
    <property type="entry name" value="BLL5781 PROTEIN"/>
    <property type="match status" value="1"/>
</dbReference>
<dbReference type="Gene3D" id="1.10.260.40">
    <property type="entry name" value="lambda repressor-like DNA-binding domains"/>
    <property type="match status" value="1"/>
</dbReference>
<dbReference type="PANTHER" id="PTHR35010">
    <property type="entry name" value="BLL4672 PROTEIN-RELATED"/>
    <property type="match status" value="1"/>
</dbReference>
<gene>
    <name evidence="2" type="ORF">SAMN06296058_1173</name>
</gene>
<dbReference type="InterPro" id="IPR010982">
    <property type="entry name" value="Lambda_DNA-bd_dom_sf"/>
</dbReference>
<protein>
    <submittedName>
        <fullName evidence="2">Transcriptional regulator, XRE family</fullName>
    </submittedName>
</protein>
<feature type="domain" description="HTH cro/C1-type" evidence="1">
    <location>
        <begin position="14"/>
        <end position="68"/>
    </location>
</feature>
<dbReference type="InterPro" id="IPR001387">
    <property type="entry name" value="Cro/C1-type_HTH"/>
</dbReference>
<accession>A0A1T5JXS2</accession>
<dbReference type="Gene3D" id="3.30.450.180">
    <property type="match status" value="1"/>
</dbReference>
<dbReference type="SMART" id="SM00530">
    <property type="entry name" value="HTH_XRE"/>
    <property type="match status" value="1"/>
</dbReference>
<evidence type="ECO:0000313" key="3">
    <source>
        <dbReference type="Proteomes" id="UP000190341"/>
    </source>
</evidence>
<dbReference type="InterPro" id="IPR041413">
    <property type="entry name" value="MLTR_LBD"/>
</dbReference>
<sequence>MSTLAASADLGSLLRQWRSSRRWSQLDLSLEAGISTRHLSYVETGKSQPSRELIERLAEALHMPLRERNRLLRAAGYADHYTETPIDAPELQRIQRAVEFILAQQEPYPAFVLNRYWDILQTNRAAQRVNGFLLAGRASPHRNMLHHVFDPQDLRSVLVNWDEVAGDLLQHLRQAVSARPGDARARTLLDEMLAAPGVPTAWRHPTQDTGPLPLLTTCFAHDGVSLRFFSSITVFATPRDVTLDELRIESCFPLDEATADFCRALADAD</sequence>
<dbReference type="SUPFAM" id="SSF47413">
    <property type="entry name" value="lambda repressor-like DNA-binding domains"/>
    <property type="match status" value="1"/>
</dbReference>
<dbReference type="RefSeq" id="WP_079723501.1">
    <property type="nucleotide sequence ID" value="NZ_BMCL01000002.1"/>
</dbReference>
<evidence type="ECO:0000313" key="2">
    <source>
        <dbReference type="EMBL" id="SKC56160.1"/>
    </source>
</evidence>
<dbReference type="OrthoDB" id="2959414at2"/>
<dbReference type="Pfam" id="PF13560">
    <property type="entry name" value="HTH_31"/>
    <property type="match status" value="1"/>
</dbReference>
<dbReference type="EMBL" id="FUZV01000001">
    <property type="protein sequence ID" value="SKC56160.1"/>
    <property type="molecule type" value="Genomic_DNA"/>
</dbReference>
<dbReference type="CDD" id="cd00093">
    <property type="entry name" value="HTH_XRE"/>
    <property type="match status" value="1"/>
</dbReference>
<dbReference type="Pfam" id="PF17765">
    <property type="entry name" value="MLTR_LBD"/>
    <property type="match status" value="1"/>
</dbReference>
<dbReference type="PROSITE" id="PS50943">
    <property type="entry name" value="HTH_CROC1"/>
    <property type="match status" value="1"/>
</dbReference>
<keyword evidence="3" id="KW-1185">Reference proteome</keyword>
<organism evidence="2 3">
    <name type="scientific">Pseudoxanthomonas indica</name>
    <dbReference type="NCBI Taxonomy" id="428993"/>
    <lineage>
        <taxon>Bacteria</taxon>
        <taxon>Pseudomonadati</taxon>
        <taxon>Pseudomonadota</taxon>
        <taxon>Gammaproteobacteria</taxon>
        <taxon>Lysobacterales</taxon>
        <taxon>Lysobacteraceae</taxon>
        <taxon>Pseudoxanthomonas</taxon>
    </lineage>
</organism>
<reference evidence="2 3" key="1">
    <citation type="submission" date="2017-02" db="EMBL/GenBank/DDBJ databases">
        <authorList>
            <person name="Peterson S.W."/>
        </authorList>
    </citation>
    <scope>NUCLEOTIDE SEQUENCE [LARGE SCALE GENOMIC DNA]</scope>
    <source>
        <strain evidence="2 3">P15</strain>
    </source>
</reference>